<comment type="caution">
    <text evidence="12">The sequence shown here is derived from an EMBL/GenBank/DDBJ whole genome shotgun (WGS) entry which is preliminary data.</text>
</comment>
<dbReference type="PROSITE" id="PS50929">
    <property type="entry name" value="ABC_TM1F"/>
    <property type="match status" value="2"/>
</dbReference>
<feature type="domain" description="ABC transmembrane type-1" evidence="11">
    <location>
        <begin position="401"/>
        <end position="666"/>
    </location>
</feature>
<evidence type="ECO:0000313" key="13">
    <source>
        <dbReference type="Proteomes" id="UP001519460"/>
    </source>
</evidence>
<feature type="transmembrane region" description="Helical" evidence="9">
    <location>
        <begin position="86"/>
        <end position="104"/>
    </location>
</feature>
<dbReference type="Pfam" id="PF00005">
    <property type="entry name" value="ABC_tran"/>
    <property type="match status" value="1"/>
</dbReference>
<dbReference type="InterPro" id="IPR011527">
    <property type="entry name" value="ABC1_TM_dom"/>
</dbReference>
<dbReference type="GO" id="GO:0005524">
    <property type="term" value="F:ATP binding"/>
    <property type="evidence" value="ECO:0007669"/>
    <property type="project" value="UniProtKB-KW"/>
</dbReference>
<feature type="transmembrane region" description="Helical" evidence="9">
    <location>
        <begin position="1138"/>
        <end position="1162"/>
    </location>
</feature>
<gene>
    <name evidence="12" type="ORF">BaRGS_00012643</name>
</gene>
<dbReference type="InterPro" id="IPR003439">
    <property type="entry name" value="ABC_transporter-like_ATP-bd"/>
</dbReference>
<keyword evidence="6 9" id="KW-1133">Transmembrane helix</keyword>
<dbReference type="SUPFAM" id="SSF90123">
    <property type="entry name" value="ABC transporter transmembrane region"/>
    <property type="match status" value="2"/>
</dbReference>
<keyword evidence="5" id="KW-0067">ATP-binding</keyword>
<organism evidence="12 13">
    <name type="scientific">Batillaria attramentaria</name>
    <dbReference type="NCBI Taxonomy" id="370345"/>
    <lineage>
        <taxon>Eukaryota</taxon>
        <taxon>Metazoa</taxon>
        <taxon>Spiralia</taxon>
        <taxon>Lophotrochozoa</taxon>
        <taxon>Mollusca</taxon>
        <taxon>Gastropoda</taxon>
        <taxon>Caenogastropoda</taxon>
        <taxon>Sorbeoconcha</taxon>
        <taxon>Cerithioidea</taxon>
        <taxon>Batillariidae</taxon>
        <taxon>Batillaria</taxon>
    </lineage>
</organism>
<evidence type="ECO:0000313" key="12">
    <source>
        <dbReference type="EMBL" id="KAK7496233.1"/>
    </source>
</evidence>
<evidence type="ECO:0000256" key="5">
    <source>
        <dbReference type="ARBA" id="ARBA00022840"/>
    </source>
</evidence>
<feature type="compositionally biased region" description="Basic and acidic residues" evidence="8">
    <location>
        <begin position="934"/>
        <end position="962"/>
    </location>
</feature>
<feature type="transmembrane region" description="Helical" evidence="9">
    <location>
        <begin position="124"/>
        <end position="142"/>
    </location>
</feature>
<name>A0ABD0LAJ9_9CAEN</name>
<dbReference type="FunFam" id="3.40.50.300:FF:000997">
    <property type="entry name" value="Multidrug resistance-associated protein 1"/>
    <property type="match status" value="1"/>
</dbReference>
<evidence type="ECO:0000256" key="6">
    <source>
        <dbReference type="ARBA" id="ARBA00022989"/>
    </source>
</evidence>
<dbReference type="SMART" id="SM00382">
    <property type="entry name" value="AAA"/>
    <property type="match status" value="1"/>
</dbReference>
<dbReference type="SUPFAM" id="SSF52540">
    <property type="entry name" value="P-loop containing nucleoside triphosphate hydrolases"/>
    <property type="match status" value="1"/>
</dbReference>
<reference evidence="12 13" key="1">
    <citation type="journal article" date="2023" name="Sci. Data">
        <title>Genome assembly of the Korean intertidal mud-creeper Batillaria attramentaria.</title>
        <authorList>
            <person name="Patra A.K."/>
            <person name="Ho P.T."/>
            <person name="Jun S."/>
            <person name="Lee S.J."/>
            <person name="Kim Y."/>
            <person name="Won Y.J."/>
        </authorList>
    </citation>
    <scope>NUCLEOTIDE SEQUENCE [LARGE SCALE GENOMIC DNA]</scope>
    <source>
        <strain evidence="12">Wonlab-2016</strain>
    </source>
</reference>
<keyword evidence="13" id="KW-1185">Reference proteome</keyword>
<evidence type="ECO:0000256" key="1">
    <source>
        <dbReference type="ARBA" id="ARBA00004141"/>
    </source>
</evidence>
<evidence type="ECO:0000256" key="4">
    <source>
        <dbReference type="ARBA" id="ARBA00022741"/>
    </source>
</evidence>
<comment type="subcellular location">
    <subcellularLocation>
        <location evidence="1">Membrane</location>
        <topology evidence="1">Multi-pass membrane protein</topology>
    </subcellularLocation>
</comment>
<dbReference type="CDD" id="cd03250">
    <property type="entry name" value="ABCC_MRP_domain1"/>
    <property type="match status" value="1"/>
</dbReference>
<feature type="transmembrane region" description="Helical" evidence="9">
    <location>
        <begin position="645"/>
        <end position="661"/>
    </location>
</feature>
<feature type="domain" description="ABC transporter" evidence="10">
    <location>
        <begin position="690"/>
        <end position="921"/>
    </location>
</feature>
<dbReference type="Gene3D" id="3.40.50.300">
    <property type="entry name" value="P-loop containing nucleotide triphosphate hydrolases"/>
    <property type="match status" value="1"/>
</dbReference>
<dbReference type="GO" id="GO:0016020">
    <property type="term" value="C:membrane"/>
    <property type="evidence" value="ECO:0007669"/>
    <property type="project" value="UniProtKB-SubCell"/>
</dbReference>
<proteinExistence type="predicted"/>
<dbReference type="AlphaFoldDB" id="A0ABD0LAJ9"/>
<dbReference type="EMBL" id="JACVVK020000069">
    <property type="protein sequence ID" value="KAK7496233.1"/>
    <property type="molecule type" value="Genomic_DNA"/>
</dbReference>
<sequence length="1229" mass="138449">MLRHILMKDTLNQLSTVGINSQLDDPSQDSVCYDEAFYGGGGRWGNFSVSPVYHSGRGMLAMQDANLTLTSQQWPGFPYRFSDLDVISAPCAFIWIASLLRAFYLLRIRDDDVGERAVCRKKMLFSSLLAMVTLLDLGLRVLKDGMEPALSQPTGALLAPTLLLVTVLLNTALVRLEGQKGVMTSPVHFWFWFILTVTQAVRFYTVIVAQEYLTCHADFCVFFLKFALIATQFLLHCLSEKPTVQSPQPKKSRDLEAEASVISKLTFMWMGKILALGYKGKLTEDNLSELAETEKSANVMPRLVATWDREVAKARLKNQQYEYQNTNHLNGTRKKTPSDETDIHRENDSLLTANEQAMKEECKAEENGKKCKAKPKHMPSFLLAVVKTFGWEFLFVQLWKLARTVLGMLDPLVFGILLDFVEDKEAPSWRGYAICLVMFASNCLQMILDHRSHFFNHKLAIRIVDSIRTAVFRKALTMDTESRQESTVGQAVNLMSQDADQICHTFTWMSSAMWAVPVRIGVSLVLLYNLLGPAMLNGVAVLVVMIVLNMYVTRRLNDLHKQSMEQKDKRLKNLTEVINGIKVLKMYAWEPSFFDKVNDVRNKELDVMWRRAFWETAMHCYWHVTPYLVSVVVFMSYIYNSDNHYLAPSVAFVALSLINILREAMGCMPHIISCFVKVDIARLLSLKSSVSFKRVTEFLFRSDLDDDISHDSDPGDINVNVKKGSLVAVVGTVGSGKSSLVSACLGEMKRLQGQVKVKGSVAYVAQQAWIQHATLRDNVLFGTDMEQDRYDKCLDACCLRSDLDILPGGDQTEIGEKGINLSGGQKQRVSLARAVYSNADLYLLDDPLSAVDCHVGSHIFNQVIGHQGLLAGKTRVLVTHGVQWLPLVDQVIVMKHGRVSEVGTYDELLSHNGPFAKFLKHHFAHHQENEEDPEVRKLKSAASKDKPGTAEPVKKDTDKAADTKNTSKLVEDEDFKVQDVNIPNALKEMAKNFGYRWVFLGCLLYAAEQCAERTGSIYLSQWTDDQQLANLTSLPPNSDERLALNNHYLILYAGFGVINAVMTLSFKLIQLVRRVVVARMLHSRMLDRVLRAPMSFFDTTPVGRIVNRFSSHLNTVDHELPETLVWMLGCGMGLATKVALVCYTTPAFLLLLVPLVIFLFCIQRYIVPTMRKMDSLASKTMSPIYSFFSETLGGTTTVRAYGAQDRFLREFQCKVDLHETVHFNWGNAG</sequence>
<dbReference type="InterPro" id="IPR027417">
    <property type="entry name" value="P-loop_NTPase"/>
</dbReference>
<feature type="transmembrane region" description="Helical" evidence="9">
    <location>
        <begin position="188"/>
        <end position="207"/>
    </location>
</feature>
<dbReference type="CDD" id="cd18595">
    <property type="entry name" value="ABC_6TM_MRP1_2_3_6_D1_like"/>
    <property type="match status" value="1"/>
</dbReference>
<evidence type="ECO:0000256" key="9">
    <source>
        <dbReference type="SAM" id="Phobius"/>
    </source>
</evidence>
<dbReference type="InterPro" id="IPR003593">
    <property type="entry name" value="AAA+_ATPase"/>
</dbReference>
<keyword evidence="7 9" id="KW-0472">Membrane</keyword>
<evidence type="ECO:0000256" key="3">
    <source>
        <dbReference type="ARBA" id="ARBA00022692"/>
    </source>
</evidence>
<dbReference type="FunFam" id="1.20.1560.10:FF:000006">
    <property type="entry name" value="ATP-binding cassette, sub-family C (CFTR/MRP), member 9"/>
    <property type="match status" value="1"/>
</dbReference>
<evidence type="ECO:0000256" key="8">
    <source>
        <dbReference type="SAM" id="MobiDB-lite"/>
    </source>
</evidence>
<dbReference type="InterPro" id="IPR017871">
    <property type="entry name" value="ABC_transporter-like_CS"/>
</dbReference>
<feature type="transmembrane region" description="Helical" evidence="9">
    <location>
        <begin position="154"/>
        <end position="176"/>
    </location>
</feature>
<evidence type="ECO:0000259" key="11">
    <source>
        <dbReference type="PROSITE" id="PS50929"/>
    </source>
</evidence>
<keyword evidence="4" id="KW-0547">Nucleotide-binding</keyword>
<dbReference type="PANTHER" id="PTHR24223">
    <property type="entry name" value="ATP-BINDING CASSETTE SUB-FAMILY C"/>
    <property type="match status" value="1"/>
</dbReference>
<evidence type="ECO:0000256" key="2">
    <source>
        <dbReference type="ARBA" id="ARBA00022448"/>
    </source>
</evidence>
<accession>A0ABD0LAJ9</accession>
<dbReference type="PROSITE" id="PS50893">
    <property type="entry name" value="ABC_TRANSPORTER_2"/>
    <property type="match status" value="1"/>
</dbReference>
<feature type="transmembrane region" description="Helical" evidence="9">
    <location>
        <begin position="534"/>
        <end position="552"/>
    </location>
</feature>
<keyword evidence="2" id="KW-0813">Transport</keyword>
<protein>
    <submittedName>
        <fullName evidence="12">Uncharacterized protein</fullName>
    </submittedName>
</protein>
<dbReference type="Pfam" id="PF00664">
    <property type="entry name" value="ABC_membrane"/>
    <property type="match status" value="2"/>
</dbReference>
<dbReference type="InterPro" id="IPR050173">
    <property type="entry name" value="ABC_transporter_C-like"/>
</dbReference>
<feature type="region of interest" description="Disordered" evidence="8">
    <location>
        <begin position="926"/>
        <end position="965"/>
    </location>
</feature>
<feature type="domain" description="ABC transmembrane type-1" evidence="11">
    <location>
        <begin position="999"/>
        <end position="1212"/>
    </location>
</feature>
<feature type="transmembrane region" description="Helical" evidence="9">
    <location>
        <begin position="620"/>
        <end position="639"/>
    </location>
</feature>
<keyword evidence="3 9" id="KW-0812">Transmembrane</keyword>
<evidence type="ECO:0000259" key="10">
    <source>
        <dbReference type="PROSITE" id="PS50893"/>
    </source>
</evidence>
<feature type="non-terminal residue" evidence="12">
    <location>
        <position position="1229"/>
    </location>
</feature>
<feature type="transmembrane region" description="Helical" evidence="9">
    <location>
        <begin position="1049"/>
        <end position="1069"/>
    </location>
</feature>
<dbReference type="Gene3D" id="1.20.1560.10">
    <property type="entry name" value="ABC transporter type 1, transmembrane domain"/>
    <property type="match status" value="2"/>
</dbReference>
<dbReference type="InterPro" id="IPR036640">
    <property type="entry name" value="ABC1_TM_sf"/>
</dbReference>
<dbReference type="PROSITE" id="PS00211">
    <property type="entry name" value="ABC_TRANSPORTER_1"/>
    <property type="match status" value="1"/>
</dbReference>
<dbReference type="Proteomes" id="UP001519460">
    <property type="component" value="Unassembled WGS sequence"/>
</dbReference>
<evidence type="ECO:0000256" key="7">
    <source>
        <dbReference type="ARBA" id="ARBA00023136"/>
    </source>
</evidence>